<accession>A0AAW1L7L1</accession>
<dbReference type="EMBL" id="JASPKY010000160">
    <property type="protein sequence ID" value="KAK9729444.1"/>
    <property type="molecule type" value="Genomic_DNA"/>
</dbReference>
<gene>
    <name evidence="1" type="ORF">QE152_g15887</name>
</gene>
<reference evidence="1 2" key="1">
    <citation type="journal article" date="2024" name="BMC Genomics">
        <title>De novo assembly and annotation of Popillia japonica's genome with initial clues to its potential as an invasive pest.</title>
        <authorList>
            <person name="Cucini C."/>
            <person name="Boschi S."/>
            <person name="Funari R."/>
            <person name="Cardaioli E."/>
            <person name="Iannotti N."/>
            <person name="Marturano G."/>
            <person name="Paoli F."/>
            <person name="Bruttini M."/>
            <person name="Carapelli A."/>
            <person name="Frati F."/>
            <person name="Nardi F."/>
        </authorList>
    </citation>
    <scope>NUCLEOTIDE SEQUENCE [LARGE SCALE GENOMIC DNA]</scope>
    <source>
        <strain evidence="1">DMR45628</strain>
    </source>
</reference>
<name>A0AAW1L7L1_POPJA</name>
<proteinExistence type="predicted"/>
<comment type="caution">
    <text evidence="1">The sequence shown here is derived from an EMBL/GenBank/DDBJ whole genome shotgun (WGS) entry which is preliminary data.</text>
</comment>
<keyword evidence="2" id="KW-1185">Reference proteome</keyword>
<evidence type="ECO:0000313" key="1">
    <source>
        <dbReference type="EMBL" id="KAK9729444.1"/>
    </source>
</evidence>
<dbReference type="Proteomes" id="UP001458880">
    <property type="component" value="Unassembled WGS sequence"/>
</dbReference>
<organism evidence="1 2">
    <name type="scientific">Popillia japonica</name>
    <name type="common">Japanese beetle</name>
    <dbReference type="NCBI Taxonomy" id="7064"/>
    <lineage>
        <taxon>Eukaryota</taxon>
        <taxon>Metazoa</taxon>
        <taxon>Ecdysozoa</taxon>
        <taxon>Arthropoda</taxon>
        <taxon>Hexapoda</taxon>
        <taxon>Insecta</taxon>
        <taxon>Pterygota</taxon>
        <taxon>Neoptera</taxon>
        <taxon>Endopterygota</taxon>
        <taxon>Coleoptera</taxon>
        <taxon>Polyphaga</taxon>
        <taxon>Scarabaeiformia</taxon>
        <taxon>Scarabaeidae</taxon>
        <taxon>Rutelinae</taxon>
        <taxon>Popillia</taxon>
    </lineage>
</organism>
<protein>
    <submittedName>
        <fullName evidence="1">Uncharacterized protein</fullName>
    </submittedName>
</protein>
<sequence>MPEEQKIIVACIVLHNVAKSLQDLDFEAPEEMPEEDGNDNDEVDLPLRQQGQEVTYYLFLEDILASIRKFKRIIFPFCPKNFTKQDLEEFLNKYTPDLVPSKFNLSFNYPIKKIEVLDQPFTMDELNSVLRLKKDTSPGYDEIKHSMVSHLPLCAKLYLLTCFNNILEGQSVPVEWRRVLICPIPKA</sequence>
<dbReference type="AlphaFoldDB" id="A0AAW1L7L1"/>
<evidence type="ECO:0000313" key="2">
    <source>
        <dbReference type="Proteomes" id="UP001458880"/>
    </source>
</evidence>